<accession>R0GWZ5</accession>
<dbReference type="SMART" id="SM00256">
    <property type="entry name" value="FBOX"/>
    <property type="match status" value="1"/>
</dbReference>
<protein>
    <recommendedName>
        <fullName evidence="1">F-box domain-containing protein</fullName>
    </recommendedName>
</protein>
<evidence type="ECO:0000259" key="1">
    <source>
        <dbReference type="PROSITE" id="PS50181"/>
    </source>
</evidence>
<dbReference type="PROSITE" id="PS50181">
    <property type="entry name" value="FBOX"/>
    <property type="match status" value="1"/>
</dbReference>
<feature type="domain" description="F-box" evidence="1">
    <location>
        <begin position="1"/>
        <end position="43"/>
    </location>
</feature>
<dbReference type="OrthoDB" id="1107722at2759"/>
<dbReference type="KEGG" id="crb:17880635"/>
<dbReference type="PANTHER" id="PTHR31111">
    <property type="entry name" value="BNAA05G37150D PROTEIN-RELATED"/>
    <property type="match status" value="1"/>
</dbReference>
<dbReference type="Proteomes" id="UP000029121">
    <property type="component" value="Unassembled WGS sequence"/>
</dbReference>
<dbReference type="PANTHER" id="PTHR31111:SF113">
    <property type="entry name" value="F-BOX ASSOCIATED UBIQUITINATION EFFECTOR FAMILY PROTEIN"/>
    <property type="match status" value="1"/>
</dbReference>
<dbReference type="SUPFAM" id="SSF81383">
    <property type="entry name" value="F-box domain"/>
    <property type="match status" value="1"/>
</dbReference>
<organism evidence="2 3">
    <name type="scientific">Capsella rubella</name>
    <dbReference type="NCBI Taxonomy" id="81985"/>
    <lineage>
        <taxon>Eukaryota</taxon>
        <taxon>Viridiplantae</taxon>
        <taxon>Streptophyta</taxon>
        <taxon>Embryophyta</taxon>
        <taxon>Tracheophyta</taxon>
        <taxon>Spermatophyta</taxon>
        <taxon>Magnoliopsida</taxon>
        <taxon>eudicotyledons</taxon>
        <taxon>Gunneridae</taxon>
        <taxon>Pentapetalae</taxon>
        <taxon>rosids</taxon>
        <taxon>malvids</taxon>
        <taxon>Brassicales</taxon>
        <taxon>Brassicaceae</taxon>
        <taxon>Camelineae</taxon>
        <taxon>Capsella</taxon>
    </lineage>
</organism>
<name>R0GWZ5_9BRAS</name>
<dbReference type="Gene3D" id="1.20.1280.50">
    <property type="match status" value="1"/>
</dbReference>
<sequence length="166" mass="19224">MELPLDVEIEILLRLPVQPLRRLELVSKQWRSLIRCRSFMERHLADQKSKHRFTILANVMVRDQFASKISRETGLFRNFCSSDGDPGFSYVRLLQNNDGGAPSLSCDGFICCPRPGNKFLFINRATPQIIAIQAEQQPLCHRPLTFESRVTLPFDRVHLLYHKSRT</sequence>
<proteinExistence type="predicted"/>
<dbReference type="InterPro" id="IPR036047">
    <property type="entry name" value="F-box-like_dom_sf"/>
</dbReference>
<evidence type="ECO:0000313" key="3">
    <source>
        <dbReference type="Proteomes" id="UP000029121"/>
    </source>
</evidence>
<keyword evidence="3" id="KW-1185">Reference proteome</keyword>
<dbReference type="Pfam" id="PF00646">
    <property type="entry name" value="F-box"/>
    <property type="match status" value="1"/>
</dbReference>
<gene>
    <name evidence="2" type="ORF">CARUB_v10006198mg</name>
</gene>
<dbReference type="EMBL" id="KB870811">
    <property type="protein sequence ID" value="EOA15668.1"/>
    <property type="molecule type" value="Genomic_DNA"/>
</dbReference>
<reference evidence="3" key="1">
    <citation type="journal article" date="2013" name="Nat. Genet.">
        <title>The Capsella rubella genome and the genomic consequences of rapid mating system evolution.</title>
        <authorList>
            <person name="Slotte T."/>
            <person name="Hazzouri K.M."/>
            <person name="Agren J.A."/>
            <person name="Koenig D."/>
            <person name="Maumus F."/>
            <person name="Guo Y.L."/>
            <person name="Steige K."/>
            <person name="Platts A.E."/>
            <person name="Escobar J.S."/>
            <person name="Newman L.K."/>
            <person name="Wang W."/>
            <person name="Mandakova T."/>
            <person name="Vello E."/>
            <person name="Smith L.M."/>
            <person name="Henz S.R."/>
            <person name="Steffen J."/>
            <person name="Takuno S."/>
            <person name="Brandvain Y."/>
            <person name="Coop G."/>
            <person name="Andolfatto P."/>
            <person name="Hu T.T."/>
            <person name="Blanchette M."/>
            <person name="Clark R.M."/>
            <person name="Quesneville H."/>
            <person name="Nordborg M."/>
            <person name="Gaut B.S."/>
            <person name="Lysak M.A."/>
            <person name="Jenkins J."/>
            <person name="Grimwood J."/>
            <person name="Chapman J."/>
            <person name="Prochnik S."/>
            <person name="Shu S."/>
            <person name="Rokhsar D."/>
            <person name="Schmutz J."/>
            <person name="Weigel D."/>
            <person name="Wright S.I."/>
        </authorList>
    </citation>
    <scope>NUCLEOTIDE SEQUENCE [LARGE SCALE GENOMIC DNA]</scope>
    <source>
        <strain evidence="3">cv. Monte Gargano</strain>
    </source>
</reference>
<dbReference type="InterPro" id="IPR001810">
    <property type="entry name" value="F-box_dom"/>
</dbReference>
<dbReference type="AlphaFoldDB" id="R0GWZ5"/>
<evidence type="ECO:0000313" key="2">
    <source>
        <dbReference type="EMBL" id="EOA15668.1"/>
    </source>
</evidence>